<dbReference type="InterPro" id="IPR009075">
    <property type="entry name" value="AcylCo_DH/oxidase_C"/>
</dbReference>
<evidence type="ECO:0000256" key="2">
    <source>
        <dbReference type="ARBA" id="ARBA00009347"/>
    </source>
</evidence>
<dbReference type="EMBL" id="FCNY02000008">
    <property type="protein sequence ID" value="SAL45194.1"/>
    <property type="molecule type" value="Genomic_DNA"/>
</dbReference>
<gene>
    <name evidence="9" type="ORF">AWB70_03505</name>
</gene>
<dbReference type="SUPFAM" id="SSF56645">
    <property type="entry name" value="Acyl-CoA dehydrogenase NM domain-like"/>
    <property type="match status" value="1"/>
</dbReference>
<evidence type="ECO:0000313" key="10">
    <source>
        <dbReference type="Proteomes" id="UP000054740"/>
    </source>
</evidence>
<dbReference type="AlphaFoldDB" id="A0A158HLD5"/>
<evidence type="ECO:0000313" key="9">
    <source>
        <dbReference type="EMBL" id="SAL45194.1"/>
    </source>
</evidence>
<reference evidence="10" key="1">
    <citation type="submission" date="2016-01" db="EMBL/GenBank/DDBJ databases">
        <authorList>
            <person name="Peeters C."/>
        </authorList>
    </citation>
    <scope>NUCLEOTIDE SEQUENCE [LARGE SCALE GENOMIC DNA]</scope>
</reference>
<dbReference type="Gene3D" id="1.20.140.10">
    <property type="entry name" value="Butyryl-CoA Dehydrogenase, subunit A, domain 3"/>
    <property type="match status" value="1"/>
</dbReference>
<dbReference type="Pfam" id="PF02770">
    <property type="entry name" value="Acyl-CoA_dh_M"/>
    <property type="match status" value="1"/>
</dbReference>
<name>A0A158HLD5_CABCO</name>
<dbReference type="InterPro" id="IPR006089">
    <property type="entry name" value="Acyl-CoA_DH_CS"/>
</dbReference>
<comment type="cofactor">
    <cofactor evidence="1">
        <name>FAD</name>
        <dbReference type="ChEBI" id="CHEBI:57692"/>
    </cofactor>
</comment>
<evidence type="ECO:0000259" key="8">
    <source>
        <dbReference type="Pfam" id="PF02771"/>
    </source>
</evidence>
<dbReference type="FunFam" id="1.10.540.10:FF:000013">
    <property type="entry name" value="Acyl-CoA dehydrogenase"/>
    <property type="match status" value="1"/>
</dbReference>
<dbReference type="Gene3D" id="1.10.540.10">
    <property type="entry name" value="Acyl-CoA dehydrogenase/oxidase, N-terminal domain"/>
    <property type="match status" value="1"/>
</dbReference>
<sequence>MTTEANHESGEDIGISVTREDYADLRDAVRRICRDFPGDYWRKLDNERGYPTEFVNALTAGGFLGALIPEAYGGSGMPLRAAAVILEEINASGCVASPAHAQMYIMGTLLRHGSETQKRRYLPEIASGALRLQAFGVTEPTTGSDTTQLRTRAERRGDVYVVNGQKVWTSRALHSDLMLLLVRTTPAAQCAKRTDGLSTLLVDLREAKGRGIDIRPIPAMINHNTTEIFIENLEVPVENLIGEEGKGFRYILDGMNAERILVAQECIGDGRWLLKKAVDYANERKVFGRAIGQNQGVQFPLARAYMELEAADLMARKAAALFEAGQPCGAEANMAKLLASEATWHAADTALQTHGGFGYAEEYGIERKWREARLYQTAPISTNLILAYLGEHVLGLPRSY</sequence>
<dbReference type="PANTHER" id="PTHR43884:SF20">
    <property type="entry name" value="ACYL-COA DEHYDROGENASE FADE28"/>
    <property type="match status" value="1"/>
</dbReference>
<comment type="similarity">
    <text evidence="2">Belongs to the acyl-CoA dehydrogenase family.</text>
</comment>
<dbReference type="PANTHER" id="PTHR43884">
    <property type="entry name" value="ACYL-COA DEHYDROGENASE"/>
    <property type="match status" value="1"/>
</dbReference>
<dbReference type="Pfam" id="PF02771">
    <property type="entry name" value="Acyl-CoA_dh_N"/>
    <property type="match status" value="1"/>
</dbReference>
<dbReference type="InterPro" id="IPR013786">
    <property type="entry name" value="AcylCoA_DH/ox_N"/>
</dbReference>
<keyword evidence="10" id="KW-1185">Reference proteome</keyword>
<dbReference type="Pfam" id="PF00441">
    <property type="entry name" value="Acyl-CoA_dh_1"/>
    <property type="match status" value="1"/>
</dbReference>
<accession>A0A158HLD5</accession>
<keyword evidence="5" id="KW-0560">Oxidoreductase</keyword>
<dbReference type="FunFam" id="2.40.110.10:FF:000014">
    <property type="entry name" value="Probable acyl-CoA dehydrogenase"/>
    <property type="match status" value="1"/>
</dbReference>
<feature type="domain" description="Acyl-CoA oxidase/dehydrogenase middle" evidence="7">
    <location>
        <begin position="134"/>
        <end position="232"/>
    </location>
</feature>
<dbReference type="GO" id="GO:0050660">
    <property type="term" value="F:flavin adenine dinucleotide binding"/>
    <property type="evidence" value="ECO:0007669"/>
    <property type="project" value="InterPro"/>
</dbReference>
<evidence type="ECO:0000256" key="4">
    <source>
        <dbReference type="ARBA" id="ARBA00022827"/>
    </source>
</evidence>
<dbReference type="InterPro" id="IPR006091">
    <property type="entry name" value="Acyl-CoA_Oxase/DH_mid-dom"/>
</dbReference>
<dbReference type="InterPro" id="IPR036250">
    <property type="entry name" value="AcylCo_DH-like_C"/>
</dbReference>
<evidence type="ECO:0000259" key="7">
    <source>
        <dbReference type="Pfam" id="PF02770"/>
    </source>
</evidence>
<organism evidence="9 10">
    <name type="scientific">Caballeronia cordobensis</name>
    <name type="common">Burkholderia cordobensis</name>
    <dbReference type="NCBI Taxonomy" id="1353886"/>
    <lineage>
        <taxon>Bacteria</taxon>
        <taxon>Pseudomonadati</taxon>
        <taxon>Pseudomonadota</taxon>
        <taxon>Betaproteobacteria</taxon>
        <taxon>Burkholderiales</taxon>
        <taxon>Burkholderiaceae</taxon>
        <taxon>Caballeronia</taxon>
    </lineage>
</organism>
<evidence type="ECO:0000256" key="3">
    <source>
        <dbReference type="ARBA" id="ARBA00022630"/>
    </source>
</evidence>
<keyword evidence="4" id="KW-0274">FAD</keyword>
<dbReference type="InterPro" id="IPR009100">
    <property type="entry name" value="AcylCoA_DH/oxidase_NM_dom_sf"/>
</dbReference>
<dbReference type="RefSeq" id="WP_053570489.1">
    <property type="nucleotide sequence ID" value="NZ_FCNY02000008.1"/>
</dbReference>
<dbReference type="InterPro" id="IPR037069">
    <property type="entry name" value="AcylCoA_DH/ox_N_sf"/>
</dbReference>
<feature type="domain" description="Acyl-CoA dehydrogenase/oxidase C-terminal" evidence="6">
    <location>
        <begin position="245"/>
        <end position="377"/>
    </location>
</feature>
<dbReference type="Proteomes" id="UP000054740">
    <property type="component" value="Unassembled WGS sequence"/>
</dbReference>
<keyword evidence="3" id="KW-0285">Flavoprotein</keyword>
<dbReference type="GO" id="GO:0003995">
    <property type="term" value="F:acyl-CoA dehydrogenase activity"/>
    <property type="evidence" value="ECO:0007669"/>
    <property type="project" value="InterPro"/>
</dbReference>
<dbReference type="FunFam" id="1.20.140.10:FF:000012">
    <property type="entry name" value="Acyl-CoA dehydrogenase fadE12"/>
    <property type="match status" value="1"/>
</dbReference>
<evidence type="ECO:0000256" key="5">
    <source>
        <dbReference type="ARBA" id="ARBA00023002"/>
    </source>
</evidence>
<protein>
    <submittedName>
        <fullName evidence="9">Acyl-CoA dehydrogenase</fullName>
    </submittedName>
</protein>
<evidence type="ECO:0000256" key="1">
    <source>
        <dbReference type="ARBA" id="ARBA00001974"/>
    </source>
</evidence>
<dbReference type="PROSITE" id="PS00073">
    <property type="entry name" value="ACYL_COA_DH_2"/>
    <property type="match status" value="1"/>
</dbReference>
<dbReference type="Gene3D" id="2.40.110.10">
    <property type="entry name" value="Butyryl-CoA Dehydrogenase, subunit A, domain 2"/>
    <property type="match status" value="1"/>
</dbReference>
<evidence type="ECO:0000259" key="6">
    <source>
        <dbReference type="Pfam" id="PF00441"/>
    </source>
</evidence>
<dbReference type="SUPFAM" id="SSF47203">
    <property type="entry name" value="Acyl-CoA dehydrogenase C-terminal domain-like"/>
    <property type="match status" value="1"/>
</dbReference>
<dbReference type="PIRSF" id="PIRSF016578">
    <property type="entry name" value="HsaA"/>
    <property type="match status" value="1"/>
</dbReference>
<dbReference type="InterPro" id="IPR046373">
    <property type="entry name" value="Acyl-CoA_Oxase/DH_mid-dom_sf"/>
</dbReference>
<feature type="domain" description="Acyl-CoA dehydrogenase/oxidase N-terminal" evidence="8">
    <location>
        <begin position="20"/>
        <end position="128"/>
    </location>
</feature>
<proteinExistence type="inferred from homology"/>